<accession>A0A6G9AQ55</accession>
<dbReference type="InterPro" id="IPR013324">
    <property type="entry name" value="RNA_pol_sigma_r3/r4-like"/>
</dbReference>
<evidence type="ECO:0000256" key="5">
    <source>
        <dbReference type="ARBA" id="ARBA00023163"/>
    </source>
</evidence>
<feature type="domain" description="RNA polymerase sigma-70 region 2" evidence="6">
    <location>
        <begin position="27"/>
        <end position="93"/>
    </location>
</feature>
<keyword evidence="3" id="KW-0731">Sigma factor</keyword>
<evidence type="ECO:0000256" key="3">
    <source>
        <dbReference type="ARBA" id="ARBA00023082"/>
    </source>
</evidence>
<evidence type="ECO:0000259" key="6">
    <source>
        <dbReference type="Pfam" id="PF04542"/>
    </source>
</evidence>
<dbReference type="InterPro" id="IPR036388">
    <property type="entry name" value="WH-like_DNA-bd_sf"/>
</dbReference>
<keyword evidence="9" id="KW-1185">Reference proteome</keyword>
<dbReference type="RefSeq" id="WP_167210577.1">
    <property type="nucleotide sequence ID" value="NZ_CP050063.1"/>
</dbReference>
<dbReference type="CDD" id="cd06171">
    <property type="entry name" value="Sigma70_r4"/>
    <property type="match status" value="1"/>
</dbReference>
<proteinExistence type="inferred from homology"/>
<dbReference type="InterPro" id="IPR013325">
    <property type="entry name" value="RNA_pol_sigma_r2"/>
</dbReference>
<dbReference type="Gene3D" id="1.10.10.10">
    <property type="entry name" value="Winged helix-like DNA-binding domain superfamily/Winged helix DNA-binding domain"/>
    <property type="match status" value="1"/>
</dbReference>
<evidence type="ECO:0000256" key="2">
    <source>
        <dbReference type="ARBA" id="ARBA00023015"/>
    </source>
</evidence>
<dbReference type="GO" id="GO:0003677">
    <property type="term" value="F:DNA binding"/>
    <property type="evidence" value="ECO:0007669"/>
    <property type="project" value="UniProtKB-KW"/>
</dbReference>
<keyword evidence="2" id="KW-0805">Transcription regulation</keyword>
<gene>
    <name evidence="8" type="ORF">G8759_18510</name>
</gene>
<comment type="similarity">
    <text evidence="1">Belongs to the sigma-70 factor family. ECF subfamily.</text>
</comment>
<dbReference type="NCBIfam" id="TIGR02937">
    <property type="entry name" value="sigma70-ECF"/>
    <property type="match status" value="1"/>
</dbReference>
<dbReference type="AlphaFoldDB" id="A0A6G9AQ55"/>
<dbReference type="EMBL" id="CP050063">
    <property type="protein sequence ID" value="QIP14464.1"/>
    <property type="molecule type" value="Genomic_DNA"/>
</dbReference>
<dbReference type="Pfam" id="PF08281">
    <property type="entry name" value="Sigma70_r4_2"/>
    <property type="match status" value="1"/>
</dbReference>
<dbReference type="Proteomes" id="UP000501802">
    <property type="component" value="Chromosome"/>
</dbReference>
<dbReference type="Gene3D" id="1.10.1740.10">
    <property type="match status" value="1"/>
</dbReference>
<dbReference type="Pfam" id="PF04542">
    <property type="entry name" value="Sigma70_r2"/>
    <property type="match status" value="1"/>
</dbReference>
<dbReference type="InterPro" id="IPR013249">
    <property type="entry name" value="RNA_pol_sigma70_r4_t2"/>
</dbReference>
<dbReference type="PANTHER" id="PTHR43133">
    <property type="entry name" value="RNA POLYMERASE ECF-TYPE SIGMA FACTO"/>
    <property type="match status" value="1"/>
</dbReference>
<dbReference type="PANTHER" id="PTHR43133:SF8">
    <property type="entry name" value="RNA POLYMERASE SIGMA FACTOR HI_1459-RELATED"/>
    <property type="match status" value="1"/>
</dbReference>
<dbReference type="SUPFAM" id="SSF88659">
    <property type="entry name" value="Sigma3 and sigma4 domains of RNA polymerase sigma factors"/>
    <property type="match status" value="1"/>
</dbReference>
<dbReference type="InterPro" id="IPR007627">
    <property type="entry name" value="RNA_pol_sigma70_r2"/>
</dbReference>
<evidence type="ECO:0000256" key="1">
    <source>
        <dbReference type="ARBA" id="ARBA00010641"/>
    </source>
</evidence>
<reference evidence="8 9" key="1">
    <citation type="submission" date="2020-03" db="EMBL/GenBank/DDBJ databases">
        <authorList>
            <person name="Kim M.K."/>
        </authorList>
    </citation>
    <scope>NUCLEOTIDE SEQUENCE [LARGE SCALE GENOMIC DNA]</scope>
    <source>
        <strain evidence="8 9">BT328</strain>
    </source>
</reference>
<evidence type="ECO:0000259" key="7">
    <source>
        <dbReference type="Pfam" id="PF08281"/>
    </source>
</evidence>
<evidence type="ECO:0000256" key="4">
    <source>
        <dbReference type="ARBA" id="ARBA00023125"/>
    </source>
</evidence>
<dbReference type="InterPro" id="IPR014284">
    <property type="entry name" value="RNA_pol_sigma-70_dom"/>
</dbReference>
<keyword evidence="4" id="KW-0238">DNA-binding</keyword>
<dbReference type="InterPro" id="IPR039425">
    <property type="entry name" value="RNA_pol_sigma-70-like"/>
</dbReference>
<feature type="domain" description="RNA polymerase sigma factor 70 region 4 type 2" evidence="7">
    <location>
        <begin position="119"/>
        <end position="171"/>
    </location>
</feature>
<dbReference type="GO" id="GO:0006352">
    <property type="term" value="P:DNA-templated transcription initiation"/>
    <property type="evidence" value="ECO:0007669"/>
    <property type="project" value="InterPro"/>
</dbReference>
<evidence type="ECO:0000313" key="8">
    <source>
        <dbReference type="EMBL" id="QIP14464.1"/>
    </source>
</evidence>
<dbReference type="SUPFAM" id="SSF88946">
    <property type="entry name" value="Sigma2 domain of RNA polymerase sigma factors"/>
    <property type="match status" value="1"/>
</dbReference>
<keyword evidence="5" id="KW-0804">Transcription</keyword>
<protein>
    <submittedName>
        <fullName evidence="8">RNA polymerase sigma factor</fullName>
    </submittedName>
</protein>
<evidence type="ECO:0000313" key="9">
    <source>
        <dbReference type="Proteomes" id="UP000501802"/>
    </source>
</evidence>
<sequence>MRKSLNGQKPNRKREQAAWAKDDFETLYTQYADQVYRKCLSMTKDSEVAQDFTQEIFIKVFSKLDTFKQQSAPSTWLYSIAHNYCLDQIRISKRMNLQELPEGVELAEEPVVTDELQLQALERLMENLPVEEVTLLRLKYEQGLSVSQIGQQLNLNESAIKMRLKRTRDKLNRLINQRLQ</sequence>
<name>A0A6G9AQ55_9BACT</name>
<dbReference type="KEGG" id="spib:G8759_18510"/>
<organism evidence="8 9">
    <name type="scientific">Spirosoma aureum</name>
    <dbReference type="NCBI Taxonomy" id="2692134"/>
    <lineage>
        <taxon>Bacteria</taxon>
        <taxon>Pseudomonadati</taxon>
        <taxon>Bacteroidota</taxon>
        <taxon>Cytophagia</taxon>
        <taxon>Cytophagales</taxon>
        <taxon>Cytophagaceae</taxon>
        <taxon>Spirosoma</taxon>
    </lineage>
</organism>
<dbReference type="GO" id="GO:0016987">
    <property type="term" value="F:sigma factor activity"/>
    <property type="evidence" value="ECO:0007669"/>
    <property type="project" value="UniProtKB-KW"/>
</dbReference>